<dbReference type="AlphaFoldDB" id="A0ABD3BDS5"/>
<reference evidence="2" key="1">
    <citation type="journal article" date="2024" name="IScience">
        <title>Strigolactones Initiate the Formation of Haustorium-like Structures in Castilleja.</title>
        <authorList>
            <person name="Buerger M."/>
            <person name="Peterson D."/>
            <person name="Chory J."/>
        </authorList>
    </citation>
    <scope>NUCLEOTIDE SEQUENCE [LARGE SCALE GENOMIC DNA]</scope>
</reference>
<protein>
    <submittedName>
        <fullName evidence="1">Uncharacterized protein</fullName>
    </submittedName>
</protein>
<accession>A0ABD3BDS5</accession>
<dbReference type="EMBL" id="JAVIJP010000100">
    <property type="protein sequence ID" value="KAL3614995.1"/>
    <property type="molecule type" value="Genomic_DNA"/>
</dbReference>
<keyword evidence="2" id="KW-1185">Reference proteome</keyword>
<sequence>MITSFLPNFAFDDLIFVHLELEETFDGAFFSISICRHSGERREGAIVF</sequence>
<gene>
    <name evidence="1" type="ORF">CASFOL_040656</name>
</gene>
<comment type="caution">
    <text evidence="1">The sequence shown here is derived from an EMBL/GenBank/DDBJ whole genome shotgun (WGS) entry which is preliminary data.</text>
</comment>
<evidence type="ECO:0000313" key="1">
    <source>
        <dbReference type="EMBL" id="KAL3614995.1"/>
    </source>
</evidence>
<name>A0ABD3BDS5_9LAMI</name>
<evidence type="ECO:0000313" key="2">
    <source>
        <dbReference type="Proteomes" id="UP001632038"/>
    </source>
</evidence>
<proteinExistence type="predicted"/>
<dbReference type="Proteomes" id="UP001632038">
    <property type="component" value="Unassembled WGS sequence"/>
</dbReference>
<organism evidence="1 2">
    <name type="scientific">Castilleja foliolosa</name>
    <dbReference type="NCBI Taxonomy" id="1961234"/>
    <lineage>
        <taxon>Eukaryota</taxon>
        <taxon>Viridiplantae</taxon>
        <taxon>Streptophyta</taxon>
        <taxon>Embryophyta</taxon>
        <taxon>Tracheophyta</taxon>
        <taxon>Spermatophyta</taxon>
        <taxon>Magnoliopsida</taxon>
        <taxon>eudicotyledons</taxon>
        <taxon>Gunneridae</taxon>
        <taxon>Pentapetalae</taxon>
        <taxon>asterids</taxon>
        <taxon>lamiids</taxon>
        <taxon>Lamiales</taxon>
        <taxon>Orobanchaceae</taxon>
        <taxon>Pedicularideae</taxon>
        <taxon>Castillejinae</taxon>
        <taxon>Castilleja</taxon>
    </lineage>
</organism>